<gene>
    <name evidence="1" type="ordered locus">DSY0835</name>
</gene>
<sequence length="86" mass="9965">MMLNILVLFIKINAVKKTDQFVAKKRSFYLTAYSDASKTRNQACRPDQPGSSLHPESFPGVMQNPAPESVLLYRYCAWYRVFSQHY</sequence>
<proteinExistence type="predicted"/>
<dbReference type="AlphaFoldDB" id="Q24ZB8"/>
<dbReference type="EMBL" id="AP008230">
    <property type="protein sequence ID" value="BAE82624.1"/>
    <property type="molecule type" value="Genomic_DNA"/>
</dbReference>
<dbReference type="HOGENOM" id="CLU_2492757_0_0_9"/>
<dbReference type="Proteomes" id="UP000001946">
    <property type="component" value="Chromosome"/>
</dbReference>
<reference evidence="1 2" key="1">
    <citation type="journal article" date="2006" name="J. Bacteriol.">
        <title>Complete genome sequence of the dehalorespiring bacterium Desulfitobacterium hafniense Y51 and comparison with Dehalococcoides ethenogenes 195.</title>
        <authorList>
            <person name="Nonaka H."/>
            <person name="Keresztes G."/>
            <person name="Shinoda Y."/>
            <person name="Ikenaga Y."/>
            <person name="Abe M."/>
            <person name="Naito K."/>
            <person name="Inatomi K."/>
            <person name="Furukawa K."/>
            <person name="Inui M."/>
            <person name="Yukawa H."/>
        </authorList>
    </citation>
    <scope>NUCLEOTIDE SEQUENCE [LARGE SCALE GENOMIC DNA]</scope>
    <source>
        <strain evidence="1 2">Y51</strain>
    </source>
</reference>
<dbReference type="STRING" id="138119.DSY0835"/>
<evidence type="ECO:0000313" key="1">
    <source>
        <dbReference type="EMBL" id="BAE82624.1"/>
    </source>
</evidence>
<organism evidence="1 2">
    <name type="scientific">Desulfitobacterium hafniense (strain Y51)</name>
    <dbReference type="NCBI Taxonomy" id="138119"/>
    <lineage>
        <taxon>Bacteria</taxon>
        <taxon>Bacillati</taxon>
        <taxon>Bacillota</taxon>
        <taxon>Clostridia</taxon>
        <taxon>Eubacteriales</taxon>
        <taxon>Desulfitobacteriaceae</taxon>
        <taxon>Desulfitobacterium</taxon>
    </lineage>
</organism>
<dbReference type="KEGG" id="dsy:DSY0835"/>
<protein>
    <submittedName>
        <fullName evidence="1">Uncharacterized protein</fullName>
    </submittedName>
</protein>
<keyword evidence="2" id="KW-1185">Reference proteome</keyword>
<evidence type="ECO:0000313" key="2">
    <source>
        <dbReference type="Proteomes" id="UP000001946"/>
    </source>
</evidence>
<name>Q24ZB8_DESHY</name>
<accession>Q24ZB8</accession>